<reference evidence="2" key="1">
    <citation type="submission" date="2018-11" db="EMBL/GenBank/DDBJ databases">
        <authorList>
            <person name="Alioto T."/>
            <person name="Alioto T."/>
        </authorList>
    </citation>
    <scope>NUCLEOTIDE SEQUENCE</scope>
</reference>
<organism evidence="2 3">
    <name type="scientific">Mytilus galloprovincialis</name>
    <name type="common">Mediterranean mussel</name>
    <dbReference type="NCBI Taxonomy" id="29158"/>
    <lineage>
        <taxon>Eukaryota</taxon>
        <taxon>Metazoa</taxon>
        <taxon>Spiralia</taxon>
        <taxon>Lophotrochozoa</taxon>
        <taxon>Mollusca</taxon>
        <taxon>Bivalvia</taxon>
        <taxon>Autobranchia</taxon>
        <taxon>Pteriomorphia</taxon>
        <taxon>Mytilida</taxon>
        <taxon>Mytiloidea</taxon>
        <taxon>Mytilidae</taxon>
        <taxon>Mytilinae</taxon>
        <taxon>Mytilus</taxon>
    </lineage>
</organism>
<feature type="non-terminal residue" evidence="2">
    <location>
        <position position="1"/>
    </location>
</feature>
<gene>
    <name evidence="2" type="ORF">MGAL_10B044187</name>
</gene>
<name>A0A8B6EZH9_MYTGA</name>
<feature type="region of interest" description="Disordered" evidence="1">
    <location>
        <begin position="23"/>
        <end position="57"/>
    </location>
</feature>
<comment type="caution">
    <text evidence="2">The sequence shown here is derived from an EMBL/GenBank/DDBJ whole genome shotgun (WGS) entry which is preliminary data.</text>
</comment>
<dbReference type="Proteomes" id="UP000596742">
    <property type="component" value="Unassembled WGS sequence"/>
</dbReference>
<evidence type="ECO:0000313" key="2">
    <source>
        <dbReference type="EMBL" id="VDI42403.1"/>
    </source>
</evidence>
<keyword evidence="3" id="KW-1185">Reference proteome</keyword>
<evidence type="ECO:0000256" key="1">
    <source>
        <dbReference type="SAM" id="MobiDB-lite"/>
    </source>
</evidence>
<dbReference type="AlphaFoldDB" id="A0A8B6EZH9"/>
<dbReference type="EMBL" id="UYJE01006020">
    <property type="protein sequence ID" value="VDI42403.1"/>
    <property type="molecule type" value="Genomic_DNA"/>
</dbReference>
<sequence>EVALHMHGLAAAASASPTLARALAAVQQTQKRPRSEKKAIPDEQKDGKYFRKKKKKQ</sequence>
<proteinExistence type="predicted"/>
<protein>
    <submittedName>
        <fullName evidence="2">Uncharacterized protein</fullName>
    </submittedName>
</protein>
<evidence type="ECO:0000313" key="3">
    <source>
        <dbReference type="Proteomes" id="UP000596742"/>
    </source>
</evidence>
<accession>A0A8B6EZH9</accession>
<feature type="compositionally biased region" description="Basic and acidic residues" evidence="1">
    <location>
        <begin position="36"/>
        <end position="49"/>
    </location>
</feature>